<reference evidence="2 3" key="1">
    <citation type="journal article" date="2018" name="Sci. Rep.">
        <title>Characterisation of pathogen-specific regions and novel effector candidates in Fusarium oxysporum f. sp. cepae.</title>
        <authorList>
            <person name="Armitage A.D."/>
            <person name="Taylor A."/>
            <person name="Sobczyk M.K."/>
            <person name="Baxter L."/>
            <person name="Greenfield B.P."/>
            <person name="Bates H.J."/>
            <person name="Wilson F."/>
            <person name="Jackson A.C."/>
            <person name="Ott S."/>
            <person name="Harrison R.J."/>
            <person name="Clarkson J.P."/>
        </authorList>
    </citation>
    <scope>NUCLEOTIDE SEQUENCE [LARGE SCALE GENOMIC DNA]</scope>
    <source>
        <strain evidence="2 3">FoC_Fus2</strain>
    </source>
</reference>
<evidence type="ECO:0000256" key="1">
    <source>
        <dbReference type="SAM" id="MobiDB-lite"/>
    </source>
</evidence>
<gene>
    <name evidence="2" type="ORF">BFJ65_g18588</name>
</gene>
<dbReference type="Gene3D" id="3.30.70.100">
    <property type="match status" value="1"/>
</dbReference>
<evidence type="ECO:0008006" key="4">
    <source>
        <dbReference type="Google" id="ProtNLM"/>
    </source>
</evidence>
<feature type="compositionally biased region" description="Basic and acidic residues" evidence="1">
    <location>
        <begin position="144"/>
        <end position="155"/>
    </location>
</feature>
<evidence type="ECO:0000313" key="3">
    <source>
        <dbReference type="Proteomes" id="UP000270866"/>
    </source>
</evidence>
<comment type="caution">
    <text evidence="2">The sequence shown here is derived from an EMBL/GenBank/DDBJ whole genome shotgun (WGS) entry which is preliminary data.</text>
</comment>
<sequence>MATIEEMSAYAEQLEAHTPPTSKNKHVTEIAIFKLLPEFSQNHGAVLAEFEANIVTNCSPGAQYAIGIRKIGWGFSEDDPATFVWLLDWEKIQDHWEFWKTQSFPPVIATISKLFEPGKPLVRHYDFGGAGMLDENIKIARITVRDDGNERKQQEPAKSLEGPSGKAKQVREGYAVDVNETNWWCSMVGYESMAEAKGDHVQIKNGDVAHVFELTYA</sequence>
<dbReference type="AlphaFoldDB" id="A0A3L6MR90"/>
<dbReference type="Proteomes" id="UP000270866">
    <property type="component" value="Unassembled WGS sequence"/>
</dbReference>
<evidence type="ECO:0000313" key="2">
    <source>
        <dbReference type="EMBL" id="RKK06690.1"/>
    </source>
</evidence>
<accession>A0A3L6MR90</accession>
<name>A0A3L6MR90_FUSOX</name>
<feature type="region of interest" description="Disordered" evidence="1">
    <location>
        <begin position="144"/>
        <end position="168"/>
    </location>
</feature>
<proteinExistence type="predicted"/>
<protein>
    <recommendedName>
        <fullName evidence="4">ABM domain-containing protein</fullName>
    </recommendedName>
</protein>
<dbReference type="EMBL" id="MRCU01000020">
    <property type="protein sequence ID" value="RKK06690.1"/>
    <property type="molecule type" value="Genomic_DNA"/>
</dbReference>
<organism evidence="2 3">
    <name type="scientific">Fusarium oxysporum f. sp. cepae</name>
    <dbReference type="NCBI Taxonomy" id="396571"/>
    <lineage>
        <taxon>Eukaryota</taxon>
        <taxon>Fungi</taxon>
        <taxon>Dikarya</taxon>
        <taxon>Ascomycota</taxon>
        <taxon>Pezizomycotina</taxon>
        <taxon>Sordariomycetes</taxon>
        <taxon>Hypocreomycetidae</taxon>
        <taxon>Hypocreales</taxon>
        <taxon>Nectriaceae</taxon>
        <taxon>Fusarium</taxon>
        <taxon>Fusarium oxysporum species complex</taxon>
    </lineage>
</organism>